<gene>
    <name evidence="6" type="ORF">SAMN06265376_10739</name>
</gene>
<keyword evidence="7" id="KW-1185">Reference proteome</keyword>
<comment type="similarity">
    <text evidence="5">Belongs to the 4-toluene sulfonate uptake permease (TSUP) (TC 2.A.102) family.</text>
</comment>
<keyword evidence="4 5" id="KW-0472">Membrane</keyword>
<evidence type="ECO:0000256" key="5">
    <source>
        <dbReference type="RuleBase" id="RU363041"/>
    </source>
</evidence>
<evidence type="ECO:0000313" key="7">
    <source>
        <dbReference type="Proteomes" id="UP000198379"/>
    </source>
</evidence>
<sequence>MNTTIIISLIVIGLLAGLLSGIMGVGGGVVMIPLMILLLGFNQHEAQGTSLAVLAVPVTFIAAYNYYGEGYVNWKYAALIAVFFIVGGYIGAKFAVNLDQKTLKRIFGAILLVIAVKMLWGK</sequence>
<dbReference type="Pfam" id="PF01925">
    <property type="entry name" value="TauE"/>
    <property type="match status" value="1"/>
</dbReference>
<dbReference type="RefSeq" id="WP_089373043.1">
    <property type="nucleotide sequence ID" value="NZ_BMEP01000004.1"/>
</dbReference>
<evidence type="ECO:0000256" key="4">
    <source>
        <dbReference type="ARBA" id="ARBA00023136"/>
    </source>
</evidence>
<organism evidence="6 7">
    <name type="scientific">Dokdonia pacifica</name>
    <dbReference type="NCBI Taxonomy" id="1627892"/>
    <lineage>
        <taxon>Bacteria</taxon>
        <taxon>Pseudomonadati</taxon>
        <taxon>Bacteroidota</taxon>
        <taxon>Flavobacteriia</taxon>
        <taxon>Flavobacteriales</taxon>
        <taxon>Flavobacteriaceae</taxon>
        <taxon>Dokdonia</taxon>
    </lineage>
</organism>
<dbReference type="PANTHER" id="PTHR43701">
    <property type="entry name" value="MEMBRANE TRANSPORTER PROTEIN MJ0441-RELATED"/>
    <property type="match status" value="1"/>
</dbReference>
<evidence type="ECO:0000256" key="3">
    <source>
        <dbReference type="ARBA" id="ARBA00022989"/>
    </source>
</evidence>
<dbReference type="AlphaFoldDB" id="A0A239C0T1"/>
<dbReference type="Proteomes" id="UP000198379">
    <property type="component" value="Unassembled WGS sequence"/>
</dbReference>
<dbReference type="GO" id="GO:0005886">
    <property type="term" value="C:plasma membrane"/>
    <property type="evidence" value="ECO:0007669"/>
    <property type="project" value="UniProtKB-SubCell"/>
</dbReference>
<feature type="transmembrane region" description="Helical" evidence="5">
    <location>
        <begin position="103"/>
        <end position="120"/>
    </location>
</feature>
<keyword evidence="2 5" id="KW-0812">Transmembrane</keyword>
<name>A0A239C0T1_9FLAO</name>
<keyword evidence="5" id="KW-1003">Cell membrane</keyword>
<dbReference type="PANTHER" id="PTHR43701:SF2">
    <property type="entry name" value="MEMBRANE TRANSPORTER PROTEIN YJNA-RELATED"/>
    <property type="match status" value="1"/>
</dbReference>
<reference evidence="6 7" key="1">
    <citation type="submission" date="2017-06" db="EMBL/GenBank/DDBJ databases">
        <authorList>
            <person name="Kim H.J."/>
            <person name="Triplett B.A."/>
        </authorList>
    </citation>
    <scope>NUCLEOTIDE SEQUENCE [LARGE SCALE GENOMIC DNA]</scope>
    <source>
        <strain evidence="6 7">DSM 25597</strain>
    </source>
</reference>
<feature type="transmembrane region" description="Helical" evidence="5">
    <location>
        <begin position="51"/>
        <end position="68"/>
    </location>
</feature>
<evidence type="ECO:0000313" key="6">
    <source>
        <dbReference type="EMBL" id="SNS13268.1"/>
    </source>
</evidence>
<dbReference type="InterPro" id="IPR051598">
    <property type="entry name" value="TSUP/Inactive_protease-like"/>
</dbReference>
<keyword evidence="3 5" id="KW-1133">Transmembrane helix</keyword>
<proteinExistence type="inferred from homology"/>
<comment type="subcellular location">
    <subcellularLocation>
        <location evidence="5">Cell membrane</location>
        <topology evidence="5">Multi-pass membrane protein</topology>
    </subcellularLocation>
    <subcellularLocation>
        <location evidence="1">Membrane</location>
        <topology evidence="1">Multi-pass membrane protein</topology>
    </subcellularLocation>
</comment>
<dbReference type="EMBL" id="FZNY01000007">
    <property type="protein sequence ID" value="SNS13268.1"/>
    <property type="molecule type" value="Genomic_DNA"/>
</dbReference>
<feature type="transmembrane region" description="Helical" evidence="5">
    <location>
        <begin position="74"/>
        <end position="96"/>
    </location>
</feature>
<evidence type="ECO:0000256" key="2">
    <source>
        <dbReference type="ARBA" id="ARBA00022692"/>
    </source>
</evidence>
<dbReference type="OrthoDB" id="595460at2"/>
<accession>A0A239C0T1</accession>
<feature type="transmembrane region" description="Helical" evidence="5">
    <location>
        <begin position="6"/>
        <end position="39"/>
    </location>
</feature>
<protein>
    <recommendedName>
        <fullName evidence="5">Probable membrane transporter protein</fullName>
    </recommendedName>
</protein>
<evidence type="ECO:0000256" key="1">
    <source>
        <dbReference type="ARBA" id="ARBA00004141"/>
    </source>
</evidence>
<dbReference type="InterPro" id="IPR002781">
    <property type="entry name" value="TM_pro_TauE-like"/>
</dbReference>